<keyword evidence="13" id="KW-1185">Reference proteome</keyword>
<protein>
    <submittedName>
        <fullName evidence="12">Insulinase family protein</fullName>
    </submittedName>
</protein>
<evidence type="ECO:0000256" key="3">
    <source>
        <dbReference type="ARBA" id="ARBA00022670"/>
    </source>
</evidence>
<keyword evidence="7" id="KW-0482">Metalloprotease</keyword>
<dbReference type="PROSITE" id="PS00143">
    <property type="entry name" value="INSULINASE"/>
    <property type="match status" value="1"/>
</dbReference>
<comment type="cofactor">
    <cofactor evidence="1">
        <name>Zn(2+)</name>
        <dbReference type="ChEBI" id="CHEBI:29105"/>
    </cofactor>
</comment>
<dbReference type="InterPro" id="IPR001431">
    <property type="entry name" value="Pept_M16_Zn_BS"/>
</dbReference>
<keyword evidence="5" id="KW-0378">Hydrolase</keyword>
<feature type="chain" id="PRO_5047134391" evidence="9">
    <location>
        <begin position="24"/>
        <end position="922"/>
    </location>
</feature>
<evidence type="ECO:0000259" key="10">
    <source>
        <dbReference type="Pfam" id="PF00675"/>
    </source>
</evidence>
<dbReference type="Pfam" id="PF05193">
    <property type="entry name" value="Peptidase_M16_C"/>
    <property type="match status" value="1"/>
</dbReference>
<keyword evidence="3" id="KW-0645">Protease</keyword>
<keyword evidence="6" id="KW-0862">Zinc</keyword>
<evidence type="ECO:0000256" key="4">
    <source>
        <dbReference type="ARBA" id="ARBA00022723"/>
    </source>
</evidence>
<gene>
    <name evidence="12" type="ORF">LDJ79_20630</name>
</gene>
<dbReference type="PANTHER" id="PTHR43690:SF17">
    <property type="entry name" value="PROTEIN YHJJ"/>
    <property type="match status" value="1"/>
</dbReference>
<comment type="similarity">
    <text evidence="2 8">Belongs to the peptidase M16 family.</text>
</comment>
<evidence type="ECO:0000313" key="12">
    <source>
        <dbReference type="EMBL" id="MCA2018533.1"/>
    </source>
</evidence>
<evidence type="ECO:0000256" key="2">
    <source>
        <dbReference type="ARBA" id="ARBA00007261"/>
    </source>
</evidence>
<evidence type="ECO:0000256" key="8">
    <source>
        <dbReference type="RuleBase" id="RU004447"/>
    </source>
</evidence>
<dbReference type="RefSeq" id="WP_225251910.1">
    <property type="nucleotide sequence ID" value="NZ_JAIWIU010000179.1"/>
</dbReference>
<sequence>MRRFQLCFWVLCTLFFSAPSSFATPLSDDPNWVHGTLSNGMRYHLYRKNREEVSIRLLMNVGSINEKDAQWGYAHFIEHMAFNGSKHFKPNEIISLFERNGMEFGNDINAFTSKERTVYRLDLPNDKDIEPALMWMSDIAHGLTLSSEEIEKEKGVILSEMRTHEEYARSVYTAFFKELATGTRYEHDVLGTEQSVSNASAQSLAKFYQTWYQPQSAELIITGNIAPKNLQEAIETNFSSWHSTNSNLPKQPKITLQMPTAVMQNLNQDDVGLSVLYPYPNNSITNLETQQKYWQLQLLRYLINDRFQSTYSAKPEIQDAINVSVIEHNHISMLALEVLNQPNKNGDFTQQNKTFLQHIASLQIYGVTQQELDEEIACLQQEIDQDEQSFIREDAATIAGDALDTLYNNDAFTEPHQWYQLQRDYIHSLTLEVVNKALKQLLAPKPAIIITTKHQQDVAAQQHELDGYYTALKYQGEKYQDQALLTKLQAPKHSGAITHTEIINPDFKYPITHYTLSNGLNVYYLRSNKLKQQTLQITYFGQGGLASLPEKQHFTQFWPNLFAQQNWQDSSNNALCKYLDKHNIFYQYNLFSDNQNLYIDGNVKDADSLFSLASEFLTRLNITQSQVDSVQQKFVNQYQVQMSNPILRHISHMKRRIFSPDSGFIDDPMPSTSALSLQQAQQTYQSLYVPKQGDSIIIVSNVYYKNIEPYLTRYLAGLAVTPSHKMVTSPATLDTLPLTWSEAAGTNKSNRFDYVVITANTAKNYKTYFSDQLIDLIIDQRLNQYVREEKGLDYSPYLNQYAWQGAPIDIWRYSAYEDPKRHGELLTAYRHVLESMKTISNDELMVARKQFWNSLNHDLDFDDAWSTELLRALENHYSLTELPLYEQIIDGISVRDLEQRSNQLFGSKSRHFYSYLMPEPVQ</sequence>
<accession>A0ABS7YS81</accession>
<dbReference type="Gene3D" id="3.30.830.10">
    <property type="entry name" value="Metalloenzyme, LuxS/M16 peptidase-like"/>
    <property type="match status" value="4"/>
</dbReference>
<dbReference type="EMBL" id="JAIWIU010000179">
    <property type="protein sequence ID" value="MCA2018533.1"/>
    <property type="molecule type" value="Genomic_DNA"/>
</dbReference>
<dbReference type="InterPro" id="IPR007863">
    <property type="entry name" value="Peptidase_M16_C"/>
</dbReference>
<feature type="domain" description="Peptidase M16 C-terminal" evidence="11">
    <location>
        <begin position="199"/>
        <end position="376"/>
    </location>
</feature>
<reference evidence="13" key="1">
    <citation type="submission" date="2023-07" db="EMBL/GenBank/DDBJ databases">
        <title>Molecular identification of indigenous halophilic bacteria isolated from red sea cost, biodegradation of synthetic dyes and assessment of degraded metabolite toxicity.</title>
        <authorList>
            <person name="Chaieb K."/>
            <person name="Altayb H.N."/>
        </authorList>
    </citation>
    <scope>NUCLEOTIDE SEQUENCE [LARGE SCALE GENOMIC DNA]</scope>
    <source>
        <strain evidence="13">K20</strain>
    </source>
</reference>
<feature type="signal peptide" evidence="9">
    <location>
        <begin position="1"/>
        <end position="23"/>
    </location>
</feature>
<dbReference type="InterPro" id="IPR011249">
    <property type="entry name" value="Metalloenz_LuxS/M16"/>
</dbReference>
<evidence type="ECO:0000259" key="11">
    <source>
        <dbReference type="Pfam" id="PF05193"/>
    </source>
</evidence>
<dbReference type="InterPro" id="IPR050626">
    <property type="entry name" value="Peptidase_M16"/>
</dbReference>
<organism evidence="12 13">
    <name type="scientific">Vibrio tritonius</name>
    <dbReference type="NCBI Taxonomy" id="1435069"/>
    <lineage>
        <taxon>Bacteria</taxon>
        <taxon>Pseudomonadati</taxon>
        <taxon>Pseudomonadota</taxon>
        <taxon>Gammaproteobacteria</taxon>
        <taxon>Vibrionales</taxon>
        <taxon>Vibrionaceae</taxon>
        <taxon>Vibrio</taxon>
    </lineage>
</organism>
<dbReference type="PANTHER" id="PTHR43690">
    <property type="entry name" value="NARDILYSIN"/>
    <property type="match status" value="1"/>
</dbReference>
<dbReference type="InterPro" id="IPR011765">
    <property type="entry name" value="Pept_M16_N"/>
</dbReference>
<evidence type="ECO:0000256" key="9">
    <source>
        <dbReference type="SAM" id="SignalP"/>
    </source>
</evidence>
<proteinExistence type="inferred from homology"/>
<name>A0ABS7YS81_9VIBR</name>
<dbReference type="SUPFAM" id="SSF63411">
    <property type="entry name" value="LuxS/MPP-like metallohydrolase"/>
    <property type="match status" value="4"/>
</dbReference>
<dbReference type="Pfam" id="PF00675">
    <property type="entry name" value="Peptidase_M16"/>
    <property type="match status" value="1"/>
</dbReference>
<comment type="caution">
    <text evidence="12">The sequence shown here is derived from an EMBL/GenBank/DDBJ whole genome shotgun (WGS) entry which is preliminary data.</text>
</comment>
<keyword evidence="9" id="KW-0732">Signal</keyword>
<dbReference type="Proteomes" id="UP001199044">
    <property type="component" value="Unassembled WGS sequence"/>
</dbReference>
<feature type="domain" description="Peptidase M16 N-terminal" evidence="10">
    <location>
        <begin position="49"/>
        <end position="175"/>
    </location>
</feature>
<evidence type="ECO:0000313" key="13">
    <source>
        <dbReference type="Proteomes" id="UP001199044"/>
    </source>
</evidence>
<evidence type="ECO:0000256" key="7">
    <source>
        <dbReference type="ARBA" id="ARBA00023049"/>
    </source>
</evidence>
<evidence type="ECO:0000256" key="6">
    <source>
        <dbReference type="ARBA" id="ARBA00022833"/>
    </source>
</evidence>
<evidence type="ECO:0000256" key="5">
    <source>
        <dbReference type="ARBA" id="ARBA00022801"/>
    </source>
</evidence>
<keyword evidence="4" id="KW-0479">Metal-binding</keyword>
<evidence type="ECO:0000256" key="1">
    <source>
        <dbReference type="ARBA" id="ARBA00001947"/>
    </source>
</evidence>